<evidence type="ECO:0000256" key="1">
    <source>
        <dbReference type="SAM" id="SignalP"/>
    </source>
</evidence>
<dbReference type="RefSeq" id="WP_320549428.1">
    <property type="nucleotide sequence ID" value="NZ_JAQLOK010000001.1"/>
</dbReference>
<comment type="caution">
    <text evidence="2">The sequence shown here is derived from an EMBL/GenBank/DDBJ whole genome shotgun (WGS) entry which is preliminary data.</text>
</comment>
<dbReference type="Proteomes" id="UP001528850">
    <property type="component" value="Unassembled WGS sequence"/>
</dbReference>
<sequence length="89" mass="9409">MKPSLAFVVLLSFAAPAVAQTRPGGAVGFGGDIVRTTESALVEAVIRPAATVTAIDPATARLTWHSRLLDYAMDRGNGGHWQASVVEYR</sequence>
<accession>A0ABT6BA13</accession>
<keyword evidence="1" id="KW-0732">Signal</keyword>
<evidence type="ECO:0000313" key="2">
    <source>
        <dbReference type="EMBL" id="MDF4024924.1"/>
    </source>
</evidence>
<proteinExistence type="predicted"/>
<feature type="chain" id="PRO_5047137802" evidence="1">
    <location>
        <begin position="20"/>
        <end position="89"/>
    </location>
</feature>
<keyword evidence="3" id="KW-1185">Reference proteome</keyword>
<dbReference type="EMBL" id="JARJJS010000002">
    <property type="protein sequence ID" value="MDF4024924.1"/>
    <property type="molecule type" value="Genomic_DNA"/>
</dbReference>
<organism evidence="2 3">
    <name type="scientific">Luteibacter sahnii</name>
    <dbReference type="NCBI Taxonomy" id="3021977"/>
    <lineage>
        <taxon>Bacteria</taxon>
        <taxon>Pseudomonadati</taxon>
        <taxon>Pseudomonadota</taxon>
        <taxon>Gammaproteobacteria</taxon>
        <taxon>Lysobacterales</taxon>
        <taxon>Rhodanobacteraceae</taxon>
        <taxon>Luteibacter</taxon>
    </lineage>
</organism>
<gene>
    <name evidence="2" type="ORF">P3W24_08120</name>
</gene>
<reference evidence="2 3" key="1">
    <citation type="journal article" date="2024" name="Curr. Microbiol.">
        <title>Luteibacter sahnii sp. nov., A Novel Yellow-Colored Xanthomonadin Pigment Producing Probiotic Bacterium from Healthy Rice Seed Microbiome.</title>
        <authorList>
            <person name="Jaiswal G."/>
            <person name="Rana R."/>
            <person name="Nayak P.K."/>
            <person name="Chouhan R."/>
            <person name="Gandhi S.G."/>
            <person name="Patel H.K."/>
            <person name="Patil P.B."/>
        </authorList>
    </citation>
    <scope>NUCLEOTIDE SEQUENCE [LARGE SCALE GENOMIC DNA]</scope>
    <source>
        <strain evidence="2 3">PPL201</strain>
    </source>
</reference>
<protein>
    <submittedName>
        <fullName evidence="2">Uncharacterized protein</fullName>
    </submittedName>
</protein>
<feature type="signal peptide" evidence="1">
    <location>
        <begin position="1"/>
        <end position="19"/>
    </location>
</feature>
<evidence type="ECO:0000313" key="3">
    <source>
        <dbReference type="Proteomes" id="UP001528850"/>
    </source>
</evidence>
<name>A0ABT6BA13_9GAMM</name>